<dbReference type="Pfam" id="PF05633">
    <property type="entry name" value="ROH1-like"/>
    <property type="match status" value="2"/>
</dbReference>
<proteinExistence type="inferred from homology"/>
<protein>
    <submittedName>
        <fullName evidence="6">Uncharacterized protein</fullName>
    </submittedName>
</protein>
<dbReference type="PANTHER" id="PTHR31509">
    <property type="entry name" value="BPS1-LIKE PROTEIN"/>
    <property type="match status" value="1"/>
</dbReference>
<dbReference type="GO" id="GO:0016020">
    <property type="term" value="C:membrane"/>
    <property type="evidence" value="ECO:0007669"/>
    <property type="project" value="UniProtKB-SubCell"/>
</dbReference>
<comment type="similarity">
    <text evidence="5">Belongs to the ROH1 family.</text>
</comment>
<reference evidence="6 7" key="1">
    <citation type="journal article" date="2018" name="Proc. Natl. Acad. Sci. U.S.A.">
        <title>Draft genome sequence of Camellia sinensis var. sinensis provides insights into the evolution of the tea genome and tea quality.</title>
        <authorList>
            <person name="Wei C."/>
            <person name="Yang H."/>
            <person name="Wang S."/>
            <person name="Zhao J."/>
            <person name="Liu C."/>
            <person name="Gao L."/>
            <person name="Xia E."/>
            <person name="Lu Y."/>
            <person name="Tai Y."/>
            <person name="She G."/>
            <person name="Sun J."/>
            <person name="Cao H."/>
            <person name="Tong W."/>
            <person name="Gao Q."/>
            <person name="Li Y."/>
            <person name="Deng W."/>
            <person name="Jiang X."/>
            <person name="Wang W."/>
            <person name="Chen Q."/>
            <person name="Zhang S."/>
            <person name="Li H."/>
            <person name="Wu J."/>
            <person name="Wang P."/>
            <person name="Li P."/>
            <person name="Shi C."/>
            <person name="Zheng F."/>
            <person name="Jian J."/>
            <person name="Huang B."/>
            <person name="Shan D."/>
            <person name="Shi M."/>
            <person name="Fang C."/>
            <person name="Yue Y."/>
            <person name="Li F."/>
            <person name="Li D."/>
            <person name="Wei S."/>
            <person name="Han B."/>
            <person name="Jiang C."/>
            <person name="Yin Y."/>
            <person name="Xia T."/>
            <person name="Zhang Z."/>
            <person name="Bennetzen J.L."/>
            <person name="Zhao S."/>
            <person name="Wan X."/>
        </authorList>
    </citation>
    <scope>NUCLEOTIDE SEQUENCE [LARGE SCALE GENOMIC DNA]</scope>
    <source>
        <strain evidence="7">cv. Shuchazao</strain>
        <tissue evidence="6">Leaf</tissue>
    </source>
</reference>
<dbReference type="Proteomes" id="UP000306102">
    <property type="component" value="Unassembled WGS sequence"/>
</dbReference>
<dbReference type="STRING" id="542762.A0A4S4DJ16"/>
<comment type="caution">
    <text evidence="6">The sequence shown here is derived from an EMBL/GenBank/DDBJ whole genome shotgun (WGS) entry which is preliminary data.</text>
</comment>
<evidence type="ECO:0000256" key="1">
    <source>
        <dbReference type="ARBA" id="ARBA00004167"/>
    </source>
</evidence>
<evidence type="ECO:0000313" key="7">
    <source>
        <dbReference type="Proteomes" id="UP000306102"/>
    </source>
</evidence>
<sequence length="499" mass="56486">MSRPQDPHRTFFPFGNPFKMMLPKGSYLSPRLLELLNNFEDALAERFRKLKPKDREEVLSLSWMTLAMELLCQTHTDIKSVITKLELPVCDWDDKWIDLYLDNTVKLLDICIAFSSELSRLNQGHVLLHCALHNLGASPSNQLYIEMSRPQDPHRTFFPFGNPFKMMLPKGSYLSPRLLELLNNFEDALAERFRKLKPKDREEVLSLSWMTLAMELLCQTHTDIKSVITKLELPVCDWDDKWIDLYLDNTVKLLDICIAFSSELSRLNQGHVLLHCALHNLGASPSNQFVKACSSLDGWRQHISSKNRRLENCFGILDSLTETLNQPKVKKSAKGKVLMRAMYGVKVVTVFVCSIFAAAFSGSANKLVDLQVLESCLWAESFVDVQTYVNGEIRNIFSSGRVTVLKELEAVDTSVKKLYPTIQDGVGPIEVEALQNCTSDLGKRADMLSQGLDLLAKQVDGFFQIVLTGRDALLCNLRVDGGVPDPMRETDNVEGRVVR</sequence>
<accession>A0A4S4DJ16</accession>
<name>A0A4S4DJ16_CAMSN</name>
<gene>
    <name evidence="6" type="ORF">TEA_005625</name>
</gene>
<evidence type="ECO:0000256" key="3">
    <source>
        <dbReference type="ARBA" id="ARBA00022989"/>
    </source>
</evidence>
<dbReference type="EMBL" id="SDRB02011106">
    <property type="protein sequence ID" value="THG02843.1"/>
    <property type="molecule type" value="Genomic_DNA"/>
</dbReference>
<keyword evidence="7" id="KW-1185">Reference proteome</keyword>
<evidence type="ECO:0000256" key="4">
    <source>
        <dbReference type="ARBA" id="ARBA00023136"/>
    </source>
</evidence>
<evidence type="ECO:0000256" key="5">
    <source>
        <dbReference type="ARBA" id="ARBA00035114"/>
    </source>
</evidence>
<keyword evidence="3" id="KW-1133">Transmembrane helix</keyword>
<organism evidence="6 7">
    <name type="scientific">Camellia sinensis var. sinensis</name>
    <name type="common">China tea</name>
    <dbReference type="NCBI Taxonomy" id="542762"/>
    <lineage>
        <taxon>Eukaryota</taxon>
        <taxon>Viridiplantae</taxon>
        <taxon>Streptophyta</taxon>
        <taxon>Embryophyta</taxon>
        <taxon>Tracheophyta</taxon>
        <taxon>Spermatophyta</taxon>
        <taxon>Magnoliopsida</taxon>
        <taxon>eudicotyledons</taxon>
        <taxon>Gunneridae</taxon>
        <taxon>Pentapetalae</taxon>
        <taxon>asterids</taxon>
        <taxon>Ericales</taxon>
        <taxon>Theaceae</taxon>
        <taxon>Camellia</taxon>
    </lineage>
</organism>
<keyword evidence="4" id="KW-0472">Membrane</keyword>
<evidence type="ECO:0000313" key="6">
    <source>
        <dbReference type="EMBL" id="THG02843.1"/>
    </source>
</evidence>
<dbReference type="AlphaFoldDB" id="A0A4S4DJ16"/>
<comment type="subcellular location">
    <subcellularLocation>
        <location evidence="1">Membrane</location>
        <topology evidence="1">Single-pass membrane protein</topology>
    </subcellularLocation>
</comment>
<keyword evidence="2" id="KW-0812">Transmembrane</keyword>
<evidence type="ECO:0000256" key="2">
    <source>
        <dbReference type="ARBA" id="ARBA00022692"/>
    </source>
</evidence>
<dbReference type="InterPro" id="IPR008511">
    <property type="entry name" value="ROH1-like"/>
</dbReference>